<organism evidence="2">
    <name type="scientific">uncultured Solirubrobacteraceae bacterium</name>
    <dbReference type="NCBI Taxonomy" id="1162706"/>
    <lineage>
        <taxon>Bacteria</taxon>
        <taxon>Bacillati</taxon>
        <taxon>Actinomycetota</taxon>
        <taxon>Thermoleophilia</taxon>
        <taxon>Solirubrobacterales</taxon>
        <taxon>Solirubrobacteraceae</taxon>
        <taxon>environmental samples</taxon>
    </lineage>
</organism>
<feature type="region of interest" description="Disordered" evidence="1">
    <location>
        <begin position="1"/>
        <end position="98"/>
    </location>
</feature>
<accession>A0A6J4TFR5</accession>
<gene>
    <name evidence="2" type="ORF">AVDCRST_MAG30-3070</name>
</gene>
<proteinExistence type="predicted"/>
<sequence>MSPSEDPTDAKAQLAKGPAADIRASVPRGPDEIQFEPGDEDREPVPSKPGDPLDGIPSVPVNVTGGVPESQVTDRQGVKPNSGEPTGGSETPPASNTP</sequence>
<name>A0A6J4TFR5_9ACTN</name>
<feature type="compositionally biased region" description="Polar residues" evidence="1">
    <location>
        <begin position="88"/>
        <end position="98"/>
    </location>
</feature>
<feature type="compositionally biased region" description="Acidic residues" evidence="1">
    <location>
        <begin position="33"/>
        <end position="42"/>
    </location>
</feature>
<dbReference type="AlphaFoldDB" id="A0A6J4TFR5"/>
<dbReference type="EMBL" id="CADCVS010000394">
    <property type="protein sequence ID" value="CAA9521510.1"/>
    <property type="molecule type" value="Genomic_DNA"/>
</dbReference>
<evidence type="ECO:0000313" key="2">
    <source>
        <dbReference type="EMBL" id="CAA9521510.1"/>
    </source>
</evidence>
<protein>
    <submittedName>
        <fullName evidence="2">Uncharacterized protein</fullName>
    </submittedName>
</protein>
<evidence type="ECO:0000256" key="1">
    <source>
        <dbReference type="SAM" id="MobiDB-lite"/>
    </source>
</evidence>
<reference evidence="2" key="1">
    <citation type="submission" date="2020-02" db="EMBL/GenBank/DDBJ databases">
        <authorList>
            <person name="Meier V. D."/>
        </authorList>
    </citation>
    <scope>NUCLEOTIDE SEQUENCE</scope>
    <source>
        <strain evidence="2">AVDCRST_MAG30</strain>
    </source>
</reference>